<organism evidence="1 2">
    <name type="scientific">Acorus calamus</name>
    <name type="common">Sweet flag</name>
    <dbReference type="NCBI Taxonomy" id="4465"/>
    <lineage>
        <taxon>Eukaryota</taxon>
        <taxon>Viridiplantae</taxon>
        <taxon>Streptophyta</taxon>
        <taxon>Embryophyta</taxon>
        <taxon>Tracheophyta</taxon>
        <taxon>Spermatophyta</taxon>
        <taxon>Magnoliopsida</taxon>
        <taxon>Liliopsida</taxon>
        <taxon>Acoraceae</taxon>
        <taxon>Acorus</taxon>
    </lineage>
</organism>
<reference evidence="1" key="2">
    <citation type="submission" date="2023-06" db="EMBL/GenBank/DDBJ databases">
        <authorList>
            <person name="Ma L."/>
            <person name="Liu K.-W."/>
            <person name="Li Z."/>
            <person name="Hsiao Y.-Y."/>
            <person name="Qi Y."/>
            <person name="Fu T."/>
            <person name="Tang G."/>
            <person name="Zhang D."/>
            <person name="Sun W.-H."/>
            <person name="Liu D.-K."/>
            <person name="Li Y."/>
            <person name="Chen G.-Z."/>
            <person name="Liu X.-D."/>
            <person name="Liao X.-Y."/>
            <person name="Jiang Y.-T."/>
            <person name="Yu X."/>
            <person name="Hao Y."/>
            <person name="Huang J."/>
            <person name="Zhao X.-W."/>
            <person name="Ke S."/>
            <person name="Chen Y.-Y."/>
            <person name="Wu W.-L."/>
            <person name="Hsu J.-L."/>
            <person name="Lin Y.-F."/>
            <person name="Huang M.-D."/>
            <person name="Li C.-Y."/>
            <person name="Huang L."/>
            <person name="Wang Z.-W."/>
            <person name="Zhao X."/>
            <person name="Zhong W.-Y."/>
            <person name="Peng D.-H."/>
            <person name="Ahmad S."/>
            <person name="Lan S."/>
            <person name="Zhang J.-S."/>
            <person name="Tsai W.-C."/>
            <person name="Van De Peer Y."/>
            <person name="Liu Z.-J."/>
        </authorList>
    </citation>
    <scope>NUCLEOTIDE SEQUENCE</scope>
    <source>
        <strain evidence="1">CP</strain>
        <tissue evidence="1">Leaves</tissue>
    </source>
</reference>
<name>A0AAV9DY88_ACOCL</name>
<dbReference type="EMBL" id="JAUJYO010000010">
    <property type="protein sequence ID" value="KAK1305523.1"/>
    <property type="molecule type" value="Genomic_DNA"/>
</dbReference>
<gene>
    <name evidence="1" type="ORF">QJS10_CPA10g00849</name>
</gene>
<protein>
    <submittedName>
        <fullName evidence="1">Uncharacterized protein</fullName>
    </submittedName>
</protein>
<evidence type="ECO:0000313" key="2">
    <source>
        <dbReference type="Proteomes" id="UP001180020"/>
    </source>
</evidence>
<proteinExistence type="predicted"/>
<dbReference type="AlphaFoldDB" id="A0AAV9DY88"/>
<accession>A0AAV9DY88</accession>
<sequence length="75" mass="8435">MGLVDQIGFGIEPKTWAIFGGYELEELVQERATTTMEEIPNSAPNETLIKVEAPKLVSLLKEMKNRLDVLNITFI</sequence>
<dbReference type="Proteomes" id="UP001180020">
    <property type="component" value="Unassembled WGS sequence"/>
</dbReference>
<reference evidence="1" key="1">
    <citation type="journal article" date="2023" name="Nat. Commun.">
        <title>Diploid and tetraploid genomes of Acorus and the evolution of monocots.</title>
        <authorList>
            <person name="Ma L."/>
            <person name="Liu K.W."/>
            <person name="Li Z."/>
            <person name="Hsiao Y.Y."/>
            <person name="Qi Y."/>
            <person name="Fu T."/>
            <person name="Tang G.D."/>
            <person name="Zhang D."/>
            <person name="Sun W.H."/>
            <person name="Liu D.K."/>
            <person name="Li Y."/>
            <person name="Chen G.Z."/>
            <person name="Liu X.D."/>
            <person name="Liao X.Y."/>
            <person name="Jiang Y.T."/>
            <person name="Yu X."/>
            <person name="Hao Y."/>
            <person name="Huang J."/>
            <person name="Zhao X.W."/>
            <person name="Ke S."/>
            <person name="Chen Y.Y."/>
            <person name="Wu W.L."/>
            <person name="Hsu J.L."/>
            <person name="Lin Y.F."/>
            <person name="Huang M.D."/>
            <person name="Li C.Y."/>
            <person name="Huang L."/>
            <person name="Wang Z.W."/>
            <person name="Zhao X."/>
            <person name="Zhong W.Y."/>
            <person name="Peng D.H."/>
            <person name="Ahmad S."/>
            <person name="Lan S."/>
            <person name="Zhang J.S."/>
            <person name="Tsai W.C."/>
            <person name="Van de Peer Y."/>
            <person name="Liu Z.J."/>
        </authorList>
    </citation>
    <scope>NUCLEOTIDE SEQUENCE</scope>
    <source>
        <strain evidence="1">CP</strain>
    </source>
</reference>
<comment type="caution">
    <text evidence="1">The sequence shown here is derived from an EMBL/GenBank/DDBJ whole genome shotgun (WGS) entry which is preliminary data.</text>
</comment>
<evidence type="ECO:0000313" key="1">
    <source>
        <dbReference type="EMBL" id="KAK1305523.1"/>
    </source>
</evidence>
<keyword evidence="2" id="KW-1185">Reference proteome</keyword>